<keyword evidence="5 9" id="KW-0798">TonB box</keyword>
<comment type="similarity">
    <text evidence="8 9">Belongs to the TonB-dependent receptor family.</text>
</comment>
<organism evidence="13 14">
    <name type="scientific">Thermonema lapsum</name>
    <dbReference type="NCBI Taxonomy" id="28195"/>
    <lineage>
        <taxon>Bacteria</taxon>
        <taxon>Pseudomonadati</taxon>
        <taxon>Bacteroidota</taxon>
        <taxon>Cytophagia</taxon>
        <taxon>Cytophagales</taxon>
        <taxon>Thermonemataceae</taxon>
        <taxon>Thermonema</taxon>
    </lineage>
</organism>
<dbReference type="InterPro" id="IPR008969">
    <property type="entry name" value="CarboxyPept-like_regulatory"/>
</dbReference>
<dbReference type="SUPFAM" id="SSF49464">
    <property type="entry name" value="Carboxypeptidase regulatory domain-like"/>
    <property type="match status" value="1"/>
</dbReference>
<dbReference type="InterPro" id="IPR000531">
    <property type="entry name" value="Beta-barrel_TonB"/>
</dbReference>
<feature type="domain" description="TonB-dependent receptor plug" evidence="12">
    <location>
        <begin position="139"/>
        <end position="238"/>
    </location>
</feature>
<evidence type="ECO:0000256" key="3">
    <source>
        <dbReference type="ARBA" id="ARBA00022452"/>
    </source>
</evidence>
<dbReference type="InterPro" id="IPR039426">
    <property type="entry name" value="TonB-dep_rcpt-like"/>
</dbReference>
<dbReference type="GO" id="GO:0009279">
    <property type="term" value="C:cell outer membrane"/>
    <property type="evidence" value="ECO:0007669"/>
    <property type="project" value="UniProtKB-SubCell"/>
</dbReference>
<proteinExistence type="inferred from homology"/>
<dbReference type="Gene3D" id="2.40.170.20">
    <property type="entry name" value="TonB-dependent receptor, beta-barrel domain"/>
    <property type="match status" value="1"/>
</dbReference>
<evidence type="ECO:0000256" key="5">
    <source>
        <dbReference type="ARBA" id="ARBA00023077"/>
    </source>
</evidence>
<dbReference type="SUPFAM" id="SSF56935">
    <property type="entry name" value="Porins"/>
    <property type="match status" value="1"/>
</dbReference>
<dbReference type="Proteomes" id="UP000537126">
    <property type="component" value="Unassembled WGS sequence"/>
</dbReference>
<keyword evidence="2 8" id="KW-0813">Transport</keyword>
<dbReference type="RefSeq" id="WP_166918202.1">
    <property type="nucleotide sequence ID" value="NZ_JAASRN010000001.1"/>
</dbReference>
<keyword evidence="7 8" id="KW-0998">Cell outer membrane</keyword>
<sequence length="813" mass="93677">MKVRAAVYSFLLFLCLCLFSVAHAQHLQGVVMDEQGNPLPGAVIELIPIQRFTVADEQGRFVLEVPYQKGLSLKVVFIGMKEWQMPLHPEHWQAPLLLHMQLKEEVIAEVEVTTSREKTFGVRSLYSVEGTAIYEGKKTEVVEMQDIVANLATNNSRQIFGRIQGINIWESDMAGLQLGIGTRGLSPKRTANFNTRQNGYDMSADALGYPESYYVPPAEALERIELVKGAASLQYGTQFGGMLNFVMKTPRSDKALHVEAHQTVGSWGFWNNYTGIDGTLSSKVRYFAFYQYKRGDGWRPNAQFYSHTAHMQWHFDLSKRLRLRAEYTHMQYLAKQPGGLMDVTFEQDPSVSFRSRNWFAVRWNLPALTLNYRLSDHTTMDLKAFANLSSRQALGVLLPAYKADDPSQNRTLIRDLYRNWGVEGRLLRDYKLGSRTHHFLAGIRYYHGLTYKQQGEADATDRPHFDYLNPGDLEKSDYRFPGRNVALFAENIFYLSKRWSITPGLRYEYINTMADGYYKVRAYDAAGNLIAEDRVNEAFDLKRAFWLGGVGITYRPADLWEVYANASQNYRAITFGDLRIDNPNFRLDPNIRDERGFTAEIGFRGQQSGRFQWDASLFFMRYNNRIGFVTLIDEKIYNEYRFKTNVGDSQHYGIELYGEYNLASLWKKDSGWQWRLFSSFTYAEAYYLSANNDSWRRIEGNRVEFAPRIIWRAGLFVERGPFRMSLQHNYVSEQFSDADNTRGRVASAVVGIIPAYHVTDLSVSYKRKHWKIEGSVNNLLNQKYFTNRAVTYPGPGIIPADPRGFFLTVGFTW</sequence>
<dbReference type="Gene3D" id="2.170.130.10">
    <property type="entry name" value="TonB-dependent receptor, plug domain"/>
    <property type="match status" value="1"/>
</dbReference>
<comment type="subcellular location">
    <subcellularLocation>
        <location evidence="1 8">Cell outer membrane</location>
        <topology evidence="1 8">Multi-pass membrane protein</topology>
    </subcellularLocation>
</comment>
<dbReference type="AlphaFoldDB" id="A0A846MNC5"/>
<evidence type="ECO:0000313" key="14">
    <source>
        <dbReference type="Proteomes" id="UP000537126"/>
    </source>
</evidence>
<evidence type="ECO:0000256" key="9">
    <source>
        <dbReference type="RuleBase" id="RU003357"/>
    </source>
</evidence>
<keyword evidence="10" id="KW-0732">Signal</keyword>
<accession>A0A846MNC5</accession>
<dbReference type="Pfam" id="PF07715">
    <property type="entry name" value="Plug"/>
    <property type="match status" value="1"/>
</dbReference>
<evidence type="ECO:0000259" key="12">
    <source>
        <dbReference type="Pfam" id="PF07715"/>
    </source>
</evidence>
<keyword evidence="4 8" id="KW-0812">Transmembrane</keyword>
<protein>
    <submittedName>
        <fullName evidence="13">Fe(3+) dicitrate transport protein</fullName>
    </submittedName>
</protein>
<feature type="chain" id="PRO_5032721048" evidence="10">
    <location>
        <begin position="25"/>
        <end position="813"/>
    </location>
</feature>
<evidence type="ECO:0000259" key="11">
    <source>
        <dbReference type="Pfam" id="PF00593"/>
    </source>
</evidence>
<name>A0A846MNC5_9BACT</name>
<reference evidence="13 14" key="1">
    <citation type="submission" date="2020-03" db="EMBL/GenBank/DDBJ databases">
        <title>Genomic Encyclopedia of Type Strains, Phase IV (KMG-IV): sequencing the most valuable type-strain genomes for metagenomic binning, comparative biology and taxonomic classification.</title>
        <authorList>
            <person name="Goeker M."/>
        </authorList>
    </citation>
    <scope>NUCLEOTIDE SEQUENCE [LARGE SCALE GENOMIC DNA]</scope>
    <source>
        <strain evidence="13 14">DSM 5718</strain>
    </source>
</reference>
<evidence type="ECO:0000256" key="4">
    <source>
        <dbReference type="ARBA" id="ARBA00022692"/>
    </source>
</evidence>
<evidence type="ECO:0000256" key="10">
    <source>
        <dbReference type="SAM" id="SignalP"/>
    </source>
</evidence>
<feature type="domain" description="TonB-dependent receptor-like beta-barrel" evidence="11">
    <location>
        <begin position="318"/>
        <end position="779"/>
    </location>
</feature>
<dbReference type="EMBL" id="JAASRN010000001">
    <property type="protein sequence ID" value="NIK72912.1"/>
    <property type="molecule type" value="Genomic_DNA"/>
</dbReference>
<dbReference type="InterPro" id="IPR037066">
    <property type="entry name" value="Plug_dom_sf"/>
</dbReference>
<gene>
    <name evidence="13" type="ORF">FHS56_000398</name>
</gene>
<keyword evidence="3 8" id="KW-1134">Transmembrane beta strand</keyword>
<dbReference type="PANTHER" id="PTHR30442:SF0">
    <property type="entry name" value="FE(3+) DICITRATE TRANSPORT PROTEIN FECA"/>
    <property type="match status" value="1"/>
</dbReference>
<dbReference type="Pfam" id="PF00593">
    <property type="entry name" value="TonB_dep_Rec_b-barrel"/>
    <property type="match status" value="1"/>
</dbReference>
<evidence type="ECO:0000256" key="8">
    <source>
        <dbReference type="PROSITE-ProRule" id="PRU01360"/>
    </source>
</evidence>
<evidence type="ECO:0000313" key="13">
    <source>
        <dbReference type="EMBL" id="NIK72912.1"/>
    </source>
</evidence>
<dbReference type="InterPro" id="IPR012910">
    <property type="entry name" value="Plug_dom"/>
</dbReference>
<evidence type="ECO:0000256" key="1">
    <source>
        <dbReference type="ARBA" id="ARBA00004571"/>
    </source>
</evidence>
<feature type="signal peptide" evidence="10">
    <location>
        <begin position="1"/>
        <end position="24"/>
    </location>
</feature>
<dbReference type="CDD" id="cd01347">
    <property type="entry name" value="ligand_gated_channel"/>
    <property type="match status" value="1"/>
</dbReference>
<evidence type="ECO:0000256" key="6">
    <source>
        <dbReference type="ARBA" id="ARBA00023136"/>
    </source>
</evidence>
<evidence type="ECO:0000256" key="7">
    <source>
        <dbReference type="ARBA" id="ARBA00023237"/>
    </source>
</evidence>
<dbReference type="PROSITE" id="PS52016">
    <property type="entry name" value="TONB_DEPENDENT_REC_3"/>
    <property type="match status" value="1"/>
</dbReference>
<comment type="caution">
    <text evidence="13">The sequence shown here is derived from an EMBL/GenBank/DDBJ whole genome shotgun (WGS) entry which is preliminary data.</text>
</comment>
<keyword evidence="6 8" id="KW-0472">Membrane</keyword>
<dbReference type="InterPro" id="IPR036942">
    <property type="entry name" value="Beta-barrel_TonB_sf"/>
</dbReference>
<evidence type="ECO:0000256" key="2">
    <source>
        <dbReference type="ARBA" id="ARBA00022448"/>
    </source>
</evidence>
<dbReference type="PANTHER" id="PTHR30442">
    <property type="entry name" value="IRON III DICITRATE TRANSPORT PROTEIN FECA"/>
    <property type="match status" value="1"/>
</dbReference>
<dbReference type="GO" id="GO:0033214">
    <property type="term" value="P:siderophore-iron import into cell"/>
    <property type="evidence" value="ECO:0007669"/>
    <property type="project" value="TreeGrafter"/>
</dbReference>
<keyword evidence="14" id="KW-1185">Reference proteome</keyword>